<dbReference type="KEGG" id="sri:SELR_08640"/>
<evidence type="ECO:0000313" key="4">
    <source>
        <dbReference type="EMBL" id="BAL82572.1"/>
    </source>
</evidence>
<dbReference type="PATRIC" id="fig|927704.6.peg.887"/>
<accession>I0GP85</accession>
<keyword evidence="3" id="KW-0479">Metal-binding</keyword>
<dbReference type="InterPro" id="IPR050748">
    <property type="entry name" value="Glycosyltrans_8_dom-fam"/>
</dbReference>
<name>I0GP85_SELRL</name>
<dbReference type="PANTHER" id="PTHR13778:SF47">
    <property type="entry name" value="LIPOPOLYSACCHARIDE 1,3-GALACTOSYLTRANSFERASE"/>
    <property type="match status" value="1"/>
</dbReference>
<dbReference type="Proteomes" id="UP000007887">
    <property type="component" value="Chromosome"/>
</dbReference>
<gene>
    <name evidence="4" type="ordered locus">SELR_08640</name>
</gene>
<dbReference type="InterPro" id="IPR029044">
    <property type="entry name" value="Nucleotide-diphossugar_trans"/>
</dbReference>
<keyword evidence="1" id="KW-0328">Glycosyltransferase</keyword>
<dbReference type="RefSeq" id="WP_014424011.1">
    <property type="nucleotide sequence ID" value="NC_017068.1"/>
</dbReference>
<dbReference type="Gene3D" id="3.90.550.10">
    <property type="entry name" value="Spore Coat Polysaccharide Biosynthesis Protein SpsA, Chain A"/>
    <property type="match status" value="1"/>
</dbReference>
<dbReference type="GO" id="GO:0016757">
    <property type="term" value="F:glycosyltransferase activity"/>
    <property type="evidence" value="ECO:0007669"/>
    <property type="project" value="UniProtKB-KW"/>
</dbReference>
<dbReference type="InterPro" id="IPR002495">
    <property type="entry name" value="Glyco_trans_8"/>
</dbReference>
<evidence type="ECO:0000256" key="1">
    <source>
        <dbReference type="ARBA" id="ARBA00022676"/>
    </source>
</evidence>
<evidence type="ECO:0000256" key="3">
    <source>
        <dbReference type="ARBA" id="ARBA00022723"/>
    </source>
</evidence>
<dbReference type="HOGENOM" id="CLU_1757554_0_0_9"/>
<sequence>MQKRIGQDARMVHVAYAMTDKQGTYSKYIGASMCSLFARTEVWVTVHLLHDETLTEKNREYFIALTRKFGQQILFYNMAELCADILQAARDIFKAAVDTAYYTPAALYRILAPKVLPAEVQRLIYLDADTIVNMDIRKLWEVFLMDIP</sequence>
<evidence type="ECO:0008006" key="6">
    <source>
        <dbReference type="Google" id="ProtNLM"/>
    </source>
</evidence>
<dbReference type="SUPFAM" id="SSF53448">
    <property type="entry name" value="Nucleotide-diphospho-sugar transferases"/>
    <property type="match status" value="1"/>
</dbReference>
<dbReference type="PANTHER" id="PTHR13778">
    <property type="entry name" value="GLYCOSYLTRANSFERASE 8 DOMAIN-CONTAINING PROTEIN"/>
    <property type="match status" value="1"/>
</dbReference>
<proteinExistence type="predicted"/>
<dbReference type="AlphaFoldDB" id="I0GP85"/>
<evidence type="ECO:0000313" key="5">
    <source>
        <dbReference type="Proteomes" id="UP000007887"/>
    </source>
</evidence>
<dbReference type="Pfam" id="PF01501">
    <property type="entry name" value="Glyco_transf_8"/>
    <property type="match status" value="1"/>
</dbReference>
<dbReference type="eggNOG" id="COG1442">
    <property type="taxonomic scope" value="Bacteria"/>
</dbReference>
<evidence type="ECO:0000256" key="2">
    <source>
        <dbReference type="ARBA" id="ARBA00022679"/>
    </source>
</evidence>
<protein>
    <recommendedName>
        <fullName evidence="6">Glycosyl transferase family 8</fullName>
    </recommendedName>
</protein>
<dbReference type="EMBL" id="AP012292">
    <property type="protein sequence ID" value="BAL82572.1"/>
    <property type="molecule type" value="Genomic_DNA"/>
</dbReference>
<dbReference type="GO" id="GO:0046872">
    <property type="term" value="F:metal ion binding"/>
    <property type="evidence" value="ECO:0007669"/>
    <property type="project" value="UniProtKB-KW"/>
</dbReference>
<organism evidence="4 5">
    <name type="scientific">Selenomonas ruminantium subsp. lactilytica (strain NBRC 103574 / TAM6421)</name>
    <dbReference type="NCBI Taxonomy" id="927704"/>
    <lineage>
        <taxon>Bacteria</taxon>
        <taxon>Bacillati</taxon>
        <taxon>Bacillota</taxon>
        <taxon>Negativicutes</taxon>
        <taxon>Selenomonadales</taxon>
        <taxon>Selenomonadaceae</taxon>
        <taxon>Selenomonas</taxon>
    </lineage>
</organism>
<reference evidence="4 5" key="1">
    <citation type="submission" date="2011-10" db="EMBL/GenBank/DDBJ databases">
        <title>Whole genome sequence of Selenomonas ruminantium subsp. lactilytica TAM6421.</title>
        <authorList>
            <person name="Oguchi A."/>
            <person name="Ankai A."/>
            <person name="Kaneko J."/>
            <person name="Yamada-Narita S."/>
            <person name="Fukui S."/>
            <person name="Takahashi M."/>
            <person name="Onodera T."/>
            <person name="Kojima S."/>
            <person name="Fushimi T."/>
            <person name="Abe N."/>
            <person name="Kamio Y."/>
            <person name="Yamazaki S."/>
            <person name="Fujita N."/>
        </authorList>
    </citation>
    <scope>NUCLEOTIDE SEQUENCE [LARGE SCALE GENOMIC DNA]</scope>
    <source>
        <strain evidence="5">NBRC 103574 / TAM6421</strain>
    </source>
</reference>
<dbReference type="OrthoDB" id="9798746at2"/>
<keyword evidence="2" id="KW-0808">Transferase</keyword>